<evidence type="ECO:0000313" key="4">
    <source>
        <dbReference type="Proteomes" id="UP000053244"/>
    </source>
</evidence>
<evidence type="ECO:0000256" key="2">
    <source>
        <dbReference type="SAM" id="Phobius"/>
    </source>
</evidence>
<protein>
    <submittedName>
        <fullName evidence="3">Uncharacterized protein</fullName>
    </submittedName>
</protein>
<feature type="transmembrane region" description="Helical" evidence="2">
    <location>
        <begin position="20"/>
        <end position="38"/>
    </location>
</feature>
<evidence type="ECO:0000313" key="3">
    <source>
        <dbReference type="EMBL" id="KUL34631.1"/>
    </source>
</evidence>
<dbReference type="Proteomes" id="UP000053244">
    <property type="component" value="Unassembled WGS sequence"/>
</dbReference>
<comment type="caution">
    <text evidence="3">The sequence shown here is derived from an EMBL/GenBank/DDBJ whole genome shotgun (WGS) entry which is preliminary data.</text>
</comment>
<name>A0A0X3UPV3_9ACTN</name>
<keyword evidence="2" id="KW-0812">Transmembrane</keyword>
<keyword evidence="4" id="KW-1185">Reference proteome</keyword>
<keyword evidence="2" id="KW-1133">Transmembrane helix</keyword>
<gene>
    <name evidence="3" type="ORF">ADL15_16335</name>
</gene>
<dbReference type="EMBL" id="LLZH01000121">
    <property type="protein sequence ID" value="KUL34631.1"/>
    <property type="molecule type" value="Genomic_DNA"/>
</dbReference>
<organism evidence="3 4">
    <name type="scientific">Actinoplanes awajinensis subsp. mycoplanecinus</name>
    <dbReference type="NCBI Taxonomy" id="135947"/>
    <lineage>
        <taxon>Bacteria</taxon>
        <taxon>Bacillati</taxon>
        <taxon>Actinomycetota</taxon>
        <taxon>Actinomycetes</taxon>
        <taxon>Micromonosporales</taxon>
        <taxon>Micromonosporaceae</taxon>
        <taxon>Actinoplanes</taxon>
    </lineage>
</organism>
<feature type="compositionally biased region" description="Basic residues" evidence="1">
    <location>
        <begin position="50"/>
        <end position="59"/>
    </location>
</feature>
<dbReference type="RefSeq" id="WP_067690924.1">
    <property type="nucleotide sequence ID" value="NZ_LLZH01000121.1"/>
</dbReference>
<dbReference type="AlphaFoldDB" id="A0A0X3UPV3"/>
<reference evidence="3 4" key="1">
    <citation type="submission" date="2015-10" db="EMBL/GenBank/DDBJ databases">
        <authorList>
            <person name="Gilbert D.G."/>
        </authorList>
    </citation>
    <scope>NUCLEOTIDE SEQUENCE [LARGE SCALE GENOMIC DNA]</scope>
    <source>
        <strain evidence="3 4">NRRL B-16712</strain>
    </source>
</reference>
<accession>A0A0X3UPV3</accession>
<keyword evidence="2" id="KW-0472">Membrane</keyword>
<feature type="region of interest" description="Disordered" evidence="1">
    <location>
        <begin position="50"/>
        <end position="70"/>
    </location>
</feature>
<evidence type="ECO:0000256" key="1">
    <source>
        <dbReference type="SAM" id="MobiDB-lite"/>
    </source>
</evidence>
<sequence length="70" mass="8008">MLPTSYWSTVLEYLPDVTNLIRFLTAIISFALSAAFGWRRIRRYLRRRANSVKASKSKTLKSDVGDQAAE</sequence>
<proteinExistence type="predicted"/>